<gene>
    <name evidence="1" type="ORF">H6A31_06035</name>
</gene>
<evidence type="ECO:0000313" key="1">
    <source>
        <dbReference type="EMBL" id="MBM6758241.1"/>
    </source>
</evidence>
<evidence type="ECO:0000313" key="2">
    <source>
        <dbReference type="Proteomes" id="UP000703295"/>
    </source>
</evidence>
<proteinExistence type="predicted"/>
<organism evidence="1 2">
    <name type="scientific">Bacteroides mediterraneensis</name>
    <dbReference type="NCBI Taxonomy" id="1841856"/>
    <lineage>
        <taxon>Bacteria</taxon>
        <taxon>Pseudomonadati</taxon>
        <taxon>Bacteroidota</taxon>
        <taxon>Bacteroidia</taxon>
        <taxon>Bacteroidales</taxon>
        <taxon>Bacteroidaceae</taxon>
        <taxon>Bacteroides</taxon>
    </lineage>
</organism>
<dbReference type="PROSITE" id="PS51257">
    <property type="entry name" value="PROKAR_LIPOPROTEIN"/>
    <property type="match status" value="1"/>
</dbReference>
<sequence>MKNYIFAIAVLLSGVAASCNKDAEGAVYTAHEMAFSFVNAKQVMDAEAGNAGVVKVPVYRSSRNGEAKVEVMLDEKAVAEGVLKLQTPEVTFKDGEPAAYVEVSFLPADQWKEKKYTAVLTFKEGTHLSPGAEARTEITVQRK</sequence>
<protein>
    <recommendedName>
        <fullName evidence="3">DUF4625 domain-containing protein</fullName>
    </recommendedName>
</protein>
<dbReference type="RefSeq" id="WP_204475465.1">
    <property type="nucleotide sequence ID" value="NZ_JACJJW010000011.1"/>
</dbReference>
<keyword evidence="2" id="KW-1185">Reference proteome</keyword>
<dbReference type="EMBL" id="JACJJW010000011">
    <property type="protein sequence ID" value="MBM6758241.1"/>
    <property type="molecule type" value="Genomic_DNA"/>
</dbReference>
<name>A0ABS2EUJ0_9BACE</name>
<accession>A0ABS2EUJ0</accession>
<reference evidence="1 2" key="1">
    <citation type="journal article" date="2021" name="Sci. Rep.">
        <title>The distribution of antibiotic resistance genes in chicken gut microbiota commensals.</title>
        <authorList>
            <person name="Juricova H."/>
            <person name="Matiasovicova J."/>
            <person name="Kubasova T."/>
            <person name="Cejkova D."/>
            <person name="Rychlik I."/>
        </authorList>
    </citation>
    <scope>NUCLEOTIDE SEQUENCE [LARGE SCALE GENOMIC DNA]</scope>
    <source>
        <strain evidence="1 2">An801</strain>
    </source>
</reference>
<dbReference type="Proteomes" id="UP000703295">
    <property type="component" value="Unassembled WGS sequence"/>
</dbReference>
<evidence type="ECO:0008006" key="3">
    <source>
        <dbReference type="Google" id="ProtNLM"/>
    </source>
</evidence>
<comment type="caution">
    <text evidence="1">The sequence shown here is derived from an EMBL/GenBank/DDBJ whole genome shotgun (WGS) entry which is preliminary data.</text>
</comment>